<feature type="transmembrane region" description="Helical" evidence="9">
    <location>
        <begin position="87"/>
        <end position="107"/>
    </location>
</feature>
<keyword evidence="7 9" id="KW-1133">Transmembrane helix</keyword>
<feature type="transmembrane region" description="Helical" evidence="9">
    <location>
        <begin position="21"/>
        <end position="41"/>
    </location>
</feature>
<dbReference type="InterPro" id="IPR036259">
    <property type="entry name" value="MFS_trans_sf"/>
</dbReference>
<reference evidence="11 12" key="1">
    <citation type="submission" date="2019-04" db="EMBL/GenBank/DDBJ databases">
        <title>Kribbella sp. NEAU-THZ 27 nov., a novel actinomycete isolated from soil.</title>
        <authorList>
            <person name="Duan L."/>
        </authorList>
    </citation>
    <scope>NUCLEOTIDE SEQUENCE [LARGE SCALE GENOMIC DNA]</scope>
    <source>
        <strain evidence="12">NEAU-THZ27</strain>
    </source>
</reference>
<feature type="transmembrane region" description="Helical" evidence="9">
    <location>
        <begin position="296"/>
        <end position="315"/>
    </location>
</feature>
<evidence type="ECO:0000256" key="2">
    <source>
        <dbReference type="ARBA" id="ARBA00006523"/>
    </source>
</evidence>
<dbReference type="SUPFAM" id="SSF103473">
    <property type="entry name" value="MFS general substrate transporter"/>
    <property type="match status" value="1"/>
</dbReference>
<dbReference type="EMBL" id="SZPZ01000004">
    <property type="protein sequence ID" value="TKK76095.1"/>
    <property type="molecule type" value="Genomic_DNA"/>
</dbReference>
<keyword evidence="12" id="KW-1185">Reference proteome</keyword>
<feature type="transmembrane region" description="Helical" evidence="9">
    <location>
        <begin position="61"/>
        <end position="80"/>
    </location>
</feature>
<dbReference type="InterPro" id="IPR011701">
    <property type="entry name" value="MFS"/>
</dbReference>
<dbReference type="AlphaFoldDB" id="A0A4U3LK43"/>
<comment type="subcellular location">
    <subcellularLocation>
        <location evidence="1">Cell membrane</location>
        <topology evidence="1">Multi-pass membrane protein</topology>
    </subcellularLocation>
</comment>
<feature type="transmembrane region" description="Helical" evidence="9">
    <location>
        <begin position="119"/>
        <end position="139"/>
    </location>
</feature>
<dbReference type="PANTHER" id="PTHR23535:SF2">
    <property type="entry name" value="SUGAR EFFLUX TRANSPORTER A-RELATED"/>
    <property type="match status" value="1"/>
</dbReference>
<feature type="transmembrane region" description="Helical" evidence="9">
    <location>
        <begin position="230"/>
        <end position="247"/>
    </location>
</feature>
<accession>A0A4U3LK43</accession>
<evidence type="ECO:0000256" key="4">
    <source>
        <dbReference type="ARBA" id="ARBA00022475"/>
    </source>
</evidence>
<gene>
    <name evidence="11" type="ORF">FDA38_27110</name>
</gene>
<dbReference type="PROSITE" id="PS50850">
    <property type="entry name" value="MFS"/>
    <property type="match status" value="1"/>
</dbReference>
<keyword evidence="8 9" id="KW-0472">Membrane</keyword>
<feature type="transmembrane region" description="Helical" evidence="9">
    <location>
        <begin position="151"/>
        <end position="176"/>
    </location>
</feature>
<keyword evidence="3" id="KW-0813">Transport</keyword>
<dbReference type="RefSeq" id="WP_137256964.1">
    <property type="nucleotide sequence ID" value="NZ_JBHSPQ010000003.1"/>
</dbReference>
<feature type="transmembrane region" description="Helical" evidence="9">
    <location>
        <begin position="321"/>
        <end position="345"/>
    </location>
</feature>
<sequence length="420" mass="43957">MRSPQVEVATESAWRYLIGHVVLRWLFVAMLMSGFALSLSWPQMGLFLTQELHLSVRAAGLYYVTNLAAPVAGFLVGALSDRFDKPIPLAVGGSLLAAAGWTVIAVWEQPWVPYVVNVAVLSLAGTSGGLLFTVARGYLERHPTPSRYGVLALLRISQAVGWITGPALGAWLATMAGLRETLLATAALSAVGVVPVVLAGRHLPSQRMKPRSDATAVAAREAEPAVPRGRFALLAMFTAVGVLVMSGESIKLSFLSIYMAETLRVSAFARGAVISLQPLLEVVFMATLARLAGRFGALRVFALGIVAAFGAYLSYAVAQNLVAIAIGQVFMSVAVAATGALGVAIAQDLVPERLATATNTFSSSVMVSGALGGLYTGIAGDSLGIPRLFVLPAAAAVVAAVLYGAMVFARRGPWGRGLRH</sequence>
<keyword evidence="4" id="KW-1003">Cell membrane</keyword>
<organism evidence="11 12">
    <name type="scientific">Kribbella jiaozuonensis</name>
    <dbReference type="NCBI Taxonomy" id="2575441"/>
    <lineage>
        <taxon>Bacteria</taxon>
        <taxon>Bacillati</taxon>
        <taxon>Actinomycetota</taxon>
        <taxon>Actinomycetes</taxon>
        <taxon>Propionibacteriales</taxon>
        <taxon>Kribbellaceae</taxon>
        <taxon>Kribbella</taxon>
    </lineage>
</organism>
<comment type="similarity">
    <text evidence="2">Belongs to the major facilitator superfamily. Set transporter family.</text>
</comment>
<evidence type="ECO:0000313" key="12">
    <source>
        <dbReference type="Proteomes" id="UP000305836"/>
    </source>
</evidence>
<evidence type="ECO:0000313" key="11">
    <source>
        <dbReference type="EMBL" id="TKK76095.1"/>
    </source>
</evidence>
<dbReference type="InterPro" id="IPR020846">
    <property type="entry name" value="MFS_dom"/>
</dbReference>
<dbReference type="OrthoDB" id="9061072at2"/>
<evidence type="ECO:0000256" key="8">
    <source>
        <dbReference type="ARBA" id="ARBA00023136"/>
    </source>
</evidence>
<comment type="caution">
    <text evidence="11">The sequence shown here is derived from an EMBL/GenBank/DDBJ whole genome shotgun (WGS) entry which is preliminary data.</text>
</comment>
<keyword evidence="5" id="KW-0762">Sugar transport</keyword>
<evidence type="ECO:0000256" key="7">
    <source>
        <dbReference type="ARBA" id="ARBA00022989"/>
    </source>
</evidence>
<proteinExistence type="inferred from homology"/>
<evidence type="ECO:0000256" key="3">
    <source>
        <dbReference type="ARBA" id="ARBA00022448"/>
    </source>
</evidence>
<dbReference type="Proteomes" id="UP000305836">
    <property type="component" value="Unassembled WGS sequence"/>
</dbReference>
<evidence type="ECO:0000256" key="1">
    <source>
        <dbReference type="ARBA" id="ARBA00004651"/>
    </source>
</evidence>
<dbReference type="GO" id="GO:0005886">
    <property type="term" value="C:plasma membrane"/>
    <property type="evidence" value="ECO:0007669"/>
    <property type="project" value="UniProtKB-SubCell"/>
</dbReference>
<keyword evidence="6 9" id="KW-0812">Transmembrane</keyword>
<name>A0A4U3LK43_9ACTN</name>
<evidence type="ECO:0000256" key="5">
    <source>
        <dbReference type="ARBA" id="ARBA00022597"/>
    </source>
</evidence>
<feature type="transmembrane region" description="Helical" evidence="9">
    <location>
        <begin position="182"/>
        <end position="200"/>
    </location>
</feature>
<protein>
    <submittedName>
        <fullName evidence="11">MFS transporter</fullName>
    </submittedName>
</protein>
<feature type="transmembrane region" description="Helical" evidence="9">
    <location>
        <begin position="357"/>
        <end position="376"/>
    </location>
</feature>
<dbReference type="Gene3D" id="1.20.1250.20">
    <property type="entry name" value="MFS general substrate transporter like domains"/>
    <property type="match status" value="2"/>
</dbReference>
<feature type="transmembrane region" description="Helical" evidence="9">
    <location>
        <begin position="388"/>
        <end position="409"/>
    </location>
</feature>
<evidence type="ECO:0000256" key="6">
    <source>
        <dbReference type="ARBA" id="ARBA00022692"/>
    </source>
</evidence>
<feature type="domain" description="Major facilitator superfamily (MFS) profile" evidence="10">
    <location>
        <begin position="22"/>
        <end position="411"/>
    </location>
</feature>
<evidence type="ECO:0000259" key="10">
    <source>
        <dbReference type="PROSITE" id="PS50850"/>
    </source>
</evidence>
<dbReference type="GO" id="GO:0022857">
    <property type="term" value="F:transmembrane transporter activity"/>
    <property type="evidence" value="ECO:0007669"/>
    <property type="project" value="InterPro"/>
</dbReference>
<dbReference type="PANTHER" id="PTHR23535">
    <property type="entry name" value="SUGAR EFFLUX TRANSPORTER A-RELATED"/>
    <property type="match status" value="1"/>
</dbReference>
<evidence type="ECO:0000256" key="9">
    <source>
        <dbReference type="SAM" id="Phobius"/>
    </source>
</evidence>
<dbReference type="Pfam" id="PF07690">
    <property type="entry name" value="MFS_1"/>
    <property type="match status" value="2"/>
</dbReference>
<feature type="transmembrane region" description="Helical" evidence="9">
    <location>
        <begin position="267"/>
        <end position="289"/>
    </location>
</feature>